<reference evidence="1" key="1">
    <citation type="submission" date="2024-03" db="EMBL/GenBank/DDBJ databases">
        <title>WGS assembly of Saponaria officinalis var. Norfolk2.</title>
        <authorList>
            <person name="Jenkins J."/>
            <person name="Shu S."/>
            <person name="Grimwood J."/>
            <person name="Barry K."/>
            <person name="Goodstein D."/>
            <person name="Schmutz J."/>
            <person name="Leebens-Mack J."/>
            <person name="Osbourn A."/>
        </authorList>
    </citation>
    <scope>NUCLEOTIDE SEQUENCE [LARGE SCALE GENOMIC DNA]</scope>
    <source>
        <strain evidence="1">JIC</strain>
    </source>
</reference>
<gene>
    <name evidence="1" type="ORF">RND81_12G155700</name>
</gene>
<dbReference type="Proteomes" id="UP001443914">
    <property type="component" value="Unassembled WGS sequence"/>
</dbReference>
<dbReference type="AlphaFoldDB" id="A0AAW1HB59"/>
<evidence type="ECO:0008006" key="3">
    <source>
        <dbReference type="Google" id="ProtNLM"/>
    </source>
</evidence>
<name>A0AAW1HB59_SAPOF</name>
<sequence length="172" mass="20250">MFISNTTEDFSFPVITNPLTNFTSSSSTSTSSLWRISSKVYHHSEDEPKENVDNEIEDEGEDYRMEIRSMCEEILPSVRRDFLECSSFRRVDNDLSVEERMDFLWQNFNEDDEDEEERRGNVVVRSSKQVCVMQRTEFGRRHQSTLIVIGKLLKSLVSLRKSSHLRILKPRF</sequence>
<evidence type="ECO:0000313" key="2">
    <source>
        <dbReference type="Proteomes" id="UP001443914"/>
    </source>
</evidence>
<proteinExistence type="predicted"/>
<accession>A0AAW1HB59</accession>
<protein>
    <recommendedName>
        <fullName evidence="3">Transcription repressor</fullName>
    </recommendedName>
</protein>
<keyword evidence="2" id="KW-1185">Reference proteome</keyword>
<evidence type="ECO:0000313" key="1">
    <source>
        <dbReference type="EMBL" id="KAK9673250.1"/>
    </source>
</evidence>
<dbReference type="EMBL" id="JBDFQZ010000012">
    <property type="protein sequence ID" value="KAK9673250.1"/>
    <property type="molecule type" value="Genomic_DNA"/>
</dbReference>
<comment type="caution">
    <text evidence="1">The sequence shown here is derived from an EMBL/GenBank/DDBJ whole genome shotgun (WGS) entry which is preliminary data.</text>
</comment>
<organism evidence="1 2">
    <name type="scientific">Saponaria officinalis</name>
    <name type="common">Common soapwort</name>
    <name type="synonym">Lychnis saponaria</name>
    <dbReference type="NCBI Taxonomy" id="3572"/>
    <lineage>
        <taxon>Eukaryota</taxon>
        <taxon>Viridiplantae</taxon>
        <taxon>Streptophyta</taxon>
        <taxon>Embryophyta</taxon>
        <taxon>Tracheophyta</taxon>
        <taxon>Spermatophyta</taxon>
        <taxon>Magnoliopsida</taxon>
        <taxon>eudicotyledons</taxon>
        <taxon>Gunneridae</taxon>
        <taxon>Pentapetalae</taxon>
        <taxon>Caryophyllales</taxon>
        <taxon>Caryophyllaceae</taxon>
        <taxon>Caryophylleae</taxon>
        <taxon>Saponaria</taxon>
    </lineage>
</organism>
<dbReference type="PANTHER" id="PTHR34666">
    <property type="entry name" value="EXPRESSED PROTEIN"/>
    <property type="match status" value="1"/>
</dbReference>
<dbReference type="PANTHER" id="PTHR34666:SF1">
    <property type="entry name" value="OS02G0554800 PROTEIN"/>
    <property type="match status" value="1"/>
</dbReference>